<evidence type="ECO:0000256" key="5">
    <source>
        <dbReference type="ARBA" id="ARBA00023154"/>
    </source>
</evidence>
<dbReference type="InterPro" id="IPR001653">
    <property type="entry name" value="DAP_epimerase_DapF"/>
</dbReference>
<dbReference type="EC" id="5.1.1.7" evidence="3"/>
<evidence type="ECO:0000313" key="9">
    <source>
        <dbReference type="Proteomes" id="UP001061958"/>
    </source>
</evidence>
<dbReference type="OrthoDB" id="4768at2759"/>
<evidence type="ECO:0000256" key="3">
    <source>
        <dbReference type="ARBA" id="ARBA00013080"/>
    </source>
</evidence>
<keyword evidence="9" id="KW-1185">Reference proteome</keyword>
<dbReference type="NCBIfam" id="TIGR00652">
    <property type="entry name" value="DapF"/>
    <property type="match status" value="1"/>
</dbReference>
<comment type="catalytic activity">
    <reaction evidence="7">
        <text>(2S,6S)-2,6-diaminopimelate = meso-2,6-diaminopimelate</text>
        <dbReference type="Rhea" id="RHEA:15393"/>
        <dbReference type="ChEBI" id="CHEBI:57609"/>
        <dbReference type="ChEBI" id="CHEBI:57791"/>
        <dbReference type="EC" id="5.1.1.7"/>
    </reaction>
</comment>
<reference evidence="8" key="2">
    <citation type="submission" date="2022-01" db="EMBL/GenBank/DDBJ databases">
        <authorList>
            <person name="Hirooka S."/>
            <person name="Miyagishima S.Y."/>
        </authorList>
    </citation>
    <scope>NUCLEOTIDE SEQUENCE</scope>
    <source>
        <strain evidence="8">NBRC 102759</strain>
    </source>
</reference>
<dbReference type="Pfam" id="PF01678">
    <property type="entry name" value="DAP_epimerase"/>
    <property type="match status" value="2"/>
</dbReference>
<dbReference type="GO" id="GO:0005829">
    <property type="term" value="C:cytosol"/>
    <property type="evidence" value="ECO:0007669"/>
    <property type="project" value="TreeGrafter"/>
</dbReference>
<keyword evidence="6" id="KW-0413">Isomerase</keyword>
<evidence type="ECO:0000256" key="1">
    <source>
        <dbReference type="ARBA" id="ARBA00005196"/>
    </source>
</evidence>
<gene>
    <name evidence="8" type="ORF">GpartN1_g1245.t1</name>
</gene>
<proteinExistence type="inferred from homology"/>
<comment type="caution">
    <text evidence="8">The sequence shown here is derived from an EMBL/GenBank/DDBJ whole genome shotgun (WGS) entry which is preliminary data.</text>
</comment>
<comment type="pathway">
    <text evidence="1">Amino-acid biosynthesis; L-lysine biosynthesis via DAP pathway; DL-2,6-diaminopimelate from LL-2,6-diaminopimelate: step 1/1.</text>
</comment>
<dbReference type="GO" id="GO:0008837">
    <property type="term" value="F:diaminopimelate epimerase activity"/>
    <property type="evidence" value="ECO:0007669"/>
    <property type="project" value="UniProtKB-EC"/>
</dbReference>
<dbReference type="PROSITE" id="PS01326">
    <property type="entry name" value="DAP_EPIMERASE"/>
    <property type="match status" value="1"/>
</dbReference>
<dbReference type="Gene3D" id="3.10.310.10">
    <property type="entry name" value="Diaminopimelate Epimerase, Chain A, domain 1"/>
    <property type="match status" value="2"/>
</dbReference>
<keyword evidence="5" id="KW-0457">Lysine biosynthesis</keyword>
<evidence type="ECO:0000256" key="6">
    <source>
        <dbReference type="ARBA" id="ARBA00023235"/>
    </source>
</evidence>
<comment type="similarity">
    <text evidence="2">Belongs to the diaminopimelate epimerase family.</text>
</comment>
<dbReference type="SUPFAM" id="SSF54506">
    <property type="entry name" value="Diaminopimelate epimerase-like"/>
    <property type="match status" value="2"/>
</dbReference>
<protein>
    <recommendedName>
        <fullName evidence="3">diaminopimelate epimerase</fullName>
        <ecNumber evidence="3">5.1.1.7</ecNumber>
    </recommendedName>
</protein>
<dbReference type="AlphaFoldDB" id="A0A9C7PSI1"/>
<evidence type="ECO:0000256" key="2">
    <source>
        <dbReference type="ARBA" id="ARBA00010219"/>
    </source>
</evidence>
<dbReference type="HAMAP" id="MF_00197">
    <property type="entry name" value="DAP_epimerase"/>
    <property type="match status" value="1"/>
</dbReference>
<dbReference type="Proteomes" id="UP001061958">
    <property type="component" value="Unassembled WGS sequence"/>
</dbReference>
<organism evidence="8 9">
    <name type="scientific">Galdieria partita</name>
    <dbReference type="NCBI Taxonomy" id="83374"/>
    <lineage>
        <taxon>Eukaryota</taxon>
        <taxon>Rhodophyta</taxon>
        <taxon>Bangiophyceae</taxon>
        <taxon>Galdieriales</taxon>
        <taxon>Galdieriaceae</taxon>
        <taxon>Galdieria</taxon>
    </lineage>
</organism>
<dbReference type="EMBL" id="BQMJ01000008">
    <property type="protein sequence ID" value="GJQ09454.1"/>
    <property type="molecule type" value="Genomic_DNA"/>
</dbReference>
<dbReference type="PANTHER" id="PTHR31689:SF0">
    <property type="entry name" value="DIAMINOPIMELATE EPIMERASE"/>
    <property type="match status" value="1"/>
</dbReference>
<dbReference type="GO" id="GO:0009089">
    <property type="term" value="P:lysine biosynthetic process via diaminopimelate"/>
    <property type="evidence" value="ECO:0007669"/>
    <property type="project" value="InterPro"/>
</dbReference>
<dbReference type="PANTHER" id="PTHR31689">
    <property type="entry name" value="DIAMINOPIMELATE EPIMERASE, CHLOROPLASTIC"/>
    <property type="match status" value="1"/>
</dbReference>
<evidence type="ECO:0000313" key="8">
    <source>
        <dbReference type="EMBL" id="GJQ09454.1"/>
    </source>
</evidence>
<name>A0A9C7PSI1_9RHOD</name>
<sequence>MFVATTGHTTTPSFLETLTISRHKSSFTSTFDTCRNNKQQYQGRAYLGRRVYTTYLSLPVPELATRRPEREMKLSPFQFSKYQGLGNDFVIVDHRHQSHPALATEHVKFVCDRRFGVGADGVIFLLPPKESTNDAQMRILNSDGSEPEMCGNGIRCLAKYMRDISSEWRSKRILRIETPAGVMFVEFVAEDGIKVDMGKPILDPSAVPTTLKPDAGEESAAVDIPIHIEDRTFRVTCVSMGNPHCIILVDNLEEIEATLDYWGPRIEKAKWFPKRTNVEFVKVVDQNQIKVIVWERGVGRTLACGTGACASVVAAKLLGGAVGEQEVVLPGGKLRCHWDSDEHVYMTGPAEKVFEGHFVG</sequence>
<reference evidence="8" key="1">
    <citation type="journal article" date="2022" name="Proc. Natl. Acad. Sci. U.S.A.">
        <title>Life cycle and functional genomics of the unicellular red alga Galdieria for elucidating algal and plant evolution and industrial use.</title>
        <authorList>
            <person name="Hirooka S."/>
            <person name="Itabashi T."/>
            <person name="Ichinose T.M."/>
            <person name="Onuma R."/>
            <person name="Fujiwara T."/>
            <person name="Yamashita S."/>
            <person name="Jong L.W."/>
            <person name="Tomita R."/>
            <person name="Iwane A.H."/>
            <person name="Miyagishima S.Y."/>
        </authorList>
    </citation>
    <scope>NUCLEOTIDE SEQUENCE</scope>
    <source>
        <strain evidence="8">NBRC 102759</strain>
    </source>
</reference>
<dbReference type="InterPro" id="IPR018510">
    <property type="entry name" value="DAP_epimerase_AS"/>
</dbReference>
<keyword evidence="4" id="KW-0028">Amino-acid biosynthesis</keyword>
<evidence type="ECO:0000256" key="7">
    <source>
        <dbReference type="ARBA" id="ARBA00051712"/>
    </source>
</evidence>
<evidence type="ECO:0000256" key="4">
    <source>
        <dbReference type="ARBA" id="ARBA00022605"/>
    </source>
</evidence>
<accession>A0A9C7PSI1</accession>